<dbReference type="InterPro" id="IPR049453">
    <property type="entry name" value="Memb_transporter_dom"/>
</dbReference>
<evidence type="ECO:0000256" key="2">
    <source>
        <dbReference type="ARBA" id="ARBA00022692"/>
    </source>
</evidence>
<evidence type="ECO:0000259" key="6">
    <source>
        <dbReference type="Pfam" id="PF13515"/>
    </source>
</evidence>
<evidence type="ECO:0000256" key="5">
    <source>
        <dbReference type="SAM" id="Phobius"/>
    </source>
</evidence>
<feature type="transmembrane region" description="Helical" evidence="5">
    <location>
        <begin position="25"/>
        <end position="49"/>
    </location>
</feature>
<keyword evidence="4 5" id="KW-0472">Membrane</keyword>
<dbReference type="PIRSF" id="PIRSF029594">
    <property type="entry name" value="UCP029594"/>
    <property type="match status" value="1"/>
</dbReference>
<evidence type="ECO:0000256" key="1">
    <source>
        <dbReference type="ARBA" id="ARBA00004141"/>
    </source>
</evidence>
<feature type="transmembrane region" description="Helical" evidence="5">
    <location>
        <begin position="277"/>
        <end position="296"/>
    </location>
</feature>
<comment type="subcellular location">
    <subcellularLocation>
        <location evidence="1">Membrane</location>
        <topology evidence="1">Multi-pass membrane protein</topology>
    </subcellularLocation>
</comment>
<dbReference type="InterPro" id="IPR022604">
    <property type="entry name" value="DUF2955"/>
</dbReference>
<feature type="transmembrane region" description="Helical" evidence="5">
    <location>
        <begin position="138"/>
        <end position="156"/>
    </location>
</feature>
<sequence>MATSALSENGLRQCLRIAFGGSIGFLATALFDLSYGVFFTVLPMLLLGLVPMINRQVARQILAASVMCGLEVGILAQILGGHSVLMTMVAFVLFLYRFAFMARGTAFLFGANGVLMLSIMLHYASYPGTDVNNLIASNFFASILAIVIAFVMHAIIPNKKHNAAPPPLPDKSPSRVRHEAILGATVTTLSFLVFQLFDLQDSISAQATTILVLFPMNWNGALTYARKRAAGTLIGVMFGLGVQVLLYGWYDILWLIVPLFWLGVMLFARIHVLEASGAGVGFGAMTTMGILFGQYLSPAQDLIYSGLYRLSSTFVAIIAAMMVCYLVHKLLNQFAGTRFGAA</sequence>
<evidence type="ECO:0000313" key="7">
    <source>
        <dbReference type="EMBL" id="MCP1338733.1"/>
    </source>
</evidence>
<name>A0A9X2G2I0_9GAMM</name>
<dbReference type="Pfam" id="PF11168">
    <property type="entry name" value="DUF2955"/>
    <property type="match status" value="1"/>
</dbReference>
<comment type="caution">
    <text evidence="7">The sequence shown here is derived from an EMBL/GenBank/DDBJ whole genome shotgun (WGS) entry which is preliminary data.</text>
</comment>
<organism evidence="7 8">
    <name type="scientific">Idiomarina rhizosphaerae</name>
    <dbReference type="NCBI Taxonomy" id="2961572"/>
    <lineage>
        <taxon>Bacteria</taxon>
        <taxon>Pseudomonadati</taxon>
        <taxon>Pseudomonadota</taxon>
        <taxon>Gammaproteobacteria</taxon>
        <taxon>Alteromonadales</taxon>
        <taxon>Idiomarinaceae</taxon>
        <taxon>Idiomarina</taxon>
    </lineage>
</organism>
<accession>A0A9X2G2I0</accession>
<evidence type="ECO:0000256" key="3">
    <source>
        <dbReference type="ARBA" id="ARBA00022989"/>
    </source>
</evidence>
<keyword evidence="3 5" id="KW-1133">Transmembrane helix</keyword>
<evidence type="ECO:0000256" key="4">
    <source>
        <dbReference type="ARBA" id="ARBA00023136"/>
    </source>
</evidence>
<dbReference type="EMBL" id="JAMZDE010000003">
    <property type="protein sequence ID" value="MCP1338733.1"/>
    <property type="molecule type" value="Genomic_DNA"/>
</dbReference>
<protein>
    <submittedName>
        <fullName evidence="7">DUF2955 domain-containing protein</fullName>
    </submittedName>
</protein>
<evidence type="ECO:0000313" key="8">
    <source>
        <dbReference type="Proteomes" id="UP001139474"/>
    </source>
</evidence>
<dbReference type="Proteomes" id="UP001139474">
    <property type="component" value="Unassembled WGS sequence"/>
</dbReference>
<feature type="transmembrane region" description="Helical" evidence="5">
    <location>
        <begin position="252"/>
        <end position="270"/>
    </location>
</feature>
<keyword evidence="8" id="KW-1185">Reference proteome</keyword>
<dbReference type="RefSeq" id="WP_253618021.1">
    <property type="nucleotide sequence ID" value="NZ_JAMZDE010000003.1"/>
</dbReference>
<dbReference type="Pfam" id="PF13515">
    <property type="entry name" value="FUSC_2"/>
    <property type="match status" value="1"/>
</dbReference>
<feature type="domain" description="Integral membrane bound transporter" evidence="6">
    <location>
        <begin position="190"/>
        <end position="323"/>
    </location>
</feature>
<feature type="transmembrane region" description="Helical" evidence="5">
    <location>
        <begin position="229"/>
        <end position="246"/>
    </location>
</feature>
<proteinExistence type="predicted"/>
<dbReference type="InterPro" id="IPR016926">
    <property type="entry name" value="UCP029594"/>
</dbReference>
<gene>
    <name evidence="7" type="ORF">NJR55_03925</name>
</gene>
<feature type="transmembrane region" description="Helical" evidence="5">
    <location>
        <begin position="308"/>
        <end position="328"/>
    </location>
</feature>
<feature type="transmembrane region" description="Helical" evidence="5">
    <location>
        <begin position="107"/>
        <end position="126"/>
    </location>
</feature>
<feature type="transmembrane region" description="Helical" evidence="5">
    <location>
        <begin position="203"/>
        <end position="222"/>
    </location>
</feature>
<dbReference type="GO" id="GO:0016020">
    <property type="term" value="C:membrane"/>
    <property type="evidence" value="ECO:0007669"/>
    <property type="project" value="UniProtKB-SubCell"/>
</dbReference>
<keyword evidence="2 5" id="KW-0812">Transmembrane</keyword>
<dbReference type="AlphaFoldDB" id="A0A9X2G2I0"/>
<reference evidence="7" key="1">
    <citation type="submission" date="2022-06" db="EMBL/GenBank/DDBJ databases">
        <title>Idiomarina rhizosphaerae M1R2S28.</title>
        <authorList>
            <person name="Sun J.-Q."/>
            <person name="Li L.-F."/>
        </authorList>
    </citation>
    <scope>NUCLEOTIDE SEQUENCE</scope>
    <source>
        <strain evidence="7">M1R2S28</strain>
    </source>
</reference>